<name>A0ABW3QGP0_9BACT</name>
<dbReference type="InterPro" id="IPR007353">
    <property type="entry name" value="DUF421"/>
</dbReference>
<evidence type="ECO:0000256" key="7">
    <source>
        <dbReference type="SAM" id="Phobius"/>
    </source>
</evidence>
<dbReference type="Pfam" id="PF04239">
    <property type="entry name" value="DUF421"/>
    <property type="match status" value="1"/>
</dbReference>
<comment type="caution">
    <text evidence="9">The sequence shown here is derived from an EMBL/GenBank/DDBJ whole genome shotgun (WGS) entry which is preliminary data.</text>
</comment>
<evidence type="ECO:0000256" key="5">
    <source>
        <dbReference type="ARBA" id="ARBA00022989"/>
    </source>
</evidence>
<reference evidence="10" key="1">
    <citation type="journal article" date="2019" name="Int. J. Syst. Evol. Microbiol.">
        <title>The Global Catalogue of Microorganisms (GCM) 10K type strain sequencing project: providing services to taxonomists for standard genome sequencing and annotation.</title>
        <authorList>
            <consortium name="The Broad Institute Genomics Platform"/>
            <consortium name="The Broad Institute Genome Sequencing Center for Infectious Disease"/>
            <person name="Wu L."/>
            <person name="Ma J."/>
        </authorList>
    </citation>
    <scope>NUCLEOTIDE SEQUENCE [LARGE SCALE GENOMIC DNA]</scope>
    <source>
        <strain evidence="10">CCUG 55608</strain>
    </source>
</reference>
<organism evidence="9 10">
    <name type="scientific">Larkinella insperata</name>
    <dbReference type="NCBI Taxonomy" id="332158"/>
    <lineage>
        <taxon>Bacteria</taxon>
        <taxon>Pseudomonadati</taxon>
        <taxon>Bacteroidota</taxon>
        <taxon>Cytophagia</taxon>
        <taxon>Cytophagales</taxon>
        <taxon>Spirosomataceae</taxon>
        <taxon>Larkinella</taxon>
    </lineage>
</organism>
<feature type="domain" description="YetF C-terminal" evidence="8">
    <location>
        <begin position="103"/>
        <end position="175"/>
    </location>
</feature>
<dbReference type="InterPro" id="IPR023090">
    <property type="entry name" value="UPF0702_alpha/beta_dom_sf"/>
</dbReference>
<keyword evidence="4 7" id="KW-0812">Transmembrane</keyword>
<evidence type="ECO:0000256" key="1">
    <source>
        <dbReference type="ARBA" id="ARBA00004651"/>
    </source>
</evidence>
<dbReference type="PANTHER" id="PTHR34582">
    <property type="entry name" value="UPF0702 TRANSMEMBRANE PROTEIN YCAP"/>
    <property type="match status" value="1"/>
</dbReference>
<sequence length="230" mass="25964">MQQLEYLQIDDWLRIFFGTTSPNFLIEAVFRSFFLYLVLIVSMRLMGKRMSNQLSRNEMAAMVSLAAAVGVPMLDAHRGLLASVAIAVVIVGIQQLIAYFAFRNEQFEKITQDTPTILVKNGVLQYPGLQETLVTRERLFAQLRSSSLEHLGQVKRLIMEANGKFTLIEEEKPRPGLPLHPMWDSKFVPQYSKTSGQSVCRKCGNAKQKSEEQDETCTNCGNQNWVGSLA</sequence>
<accession>A0ABW3QGP0</accession>
<feature type="transmembrane region" description="Helical" evidence="7">
    <location>
        <begin position="28"/>
        <end position="47"/>
    </location>
</feature>
<comment type="similarity">
    <text evidence="2">Belongs to the UPF0702 family.</text>
</comment>
<dbReference type="Gene3D" id="3.30.240.20">
    <property type="entry name" value="bsu07140 like domains"/>
    <property type="match status" value="1"/>
</dbReference>
<evidence type="ECO:0000256" key="2">
    <source>
        <dbReference type="ARBA" id="ARBA00006448"/>
    </source>
</evidence>
<dbReference type="Proteomes" id="UP001597116">
    <property type="component" value="Unassembled WGS sequence"/>
</dbReference>
<evidence type="ECO:0000259" key="8">
    <source>
        <dbReference type="Pfam" id="PF04239"/>
    </source>
</evidence>
<comment type="subcellular location">
    <subcellularLocation>
        <location evidence="1">Cell membrane</location>
        <topology evidence="1">Multi-pass membrane protein</topology>
    </subcellularLocation>
</comment>
<feature type="transmembrane region" description="Helical" evidence="7">
    <location>
        <begin position="59"/>
        <end position="74"/>
    </location>
</feature>
<keyword evidence="6 7" id="KW-0472">Membrane</keyword>
<keyword evidence="3" id="KW-1003">Cell membrane</keyword>
<evidence type="ECO:0000256" key="4">
    <source>
        <dbReference type="ARBA" id="ARBA00022692"/>
    </source>
</evidence>
<keyword evidence="5 7" id="KW-1133">Transmembrane helix</keyword>
<keyword evidence="10" id="KW-1185">Reference proteome</keyword>
<proteinExistence type="inferred from homology"/>
<evidence type="ECO:0000256" key="3">
    <source>
        <dbReference type="ARBA" id="ARBA00022475"/>
    </source>
</evidence>
<evidence type="ECO:0000313" key="9">
    <source>
        <dbReference type="EMBL" id="MFD1143541.1"/>
    </source>
</evidence>
<feature type="transmembrane region" description="Helical" evidence="7">
    <location>
        <begin position="80"/>
        <end position="102"/>
    </location>
</feature>
<dbReference type="EMBL" id="JBHTLP010000014">
    <property type="protein sequence ID" value="MFD1143541.1"/>
    <property type="molecule type" value="Genomic_DNA"/>
</dbReference>
<evidence type="ECO:0000313" key="10">
    <source>
        <dbReference type="Proteomes" id="UP001597116"/>
    </source>
</evidence>
<gene>
    <name evidence="9" type="ORF">ACFQ4C_20610</name>
</gene>
<dbReference type="PANTHER" id="PTHR34582:SF6">
    <property type="entry name" value="UPF0702 TRANSMEMBRANE PROTEIN YCAP"/>
    <property type="match status" value="1"/>
</dbReference>
<dbReference type="RefSeq" id="WP_379884415.1">
    <property type="nucleotide sequence ID" value="NZ_JBHTLP010000014.1"/>
</dbReference>
<evidence type="ECO:0000256" key="6">
    <source>
        <dbReference type="ARBA" id="ARBA00023136"/>
    </source>
</evidence>
<protein>
    <submittedName>
        <fullName evidence="9">DUF421 domain-containing protein</fullName>
    </submittedName>
</protein>